<dbReference type="RefSeq" id="WP_187013778.1">
    <property type="nucleotide sequence ID" value="NZ_JACOQI010000002.1"/>
</dbReference>
<comment type="caution">
    <text evidence="1">The sequence shown here is derived from an EMBL/GenBank/DDBJ whole genome shotgun (WGS) entry which is preliminary data.</text>
</comment>
<evidence type="ECO:0000313" key="2">
    <source>
        <dbReference type="Proteomes" id="UP000620327"/>
    </source>
</evidence>
<proteinExistence type="predicted"/>
<protein>
    <submittedName>
        <fullName evidence="1">Uncharacterized protein</fullName>
    </submittedName>
</protein>
<organism evidence="1 2">
    <name type="scientific">Dysosmobacter segnis</name>
    <dbReference type="NCBI Taxonomy" id="2763042"/>
    <lineage>
        <taxon>Bacteria</taxon>
        <taxon>Bacillati</taxon>
        <taxon>Bacillota</taxon>
        <taxon>Clostridia</taxon>
        <taxon>Eubacteriales</taxon>
        <taxon>Oscillospiraceae</taxon>
        <taxon>Dysosmobacter</taxon>
    </lineage>
</organism>
<dbReference type="EMBL" id="JACOQI010000002">
    <property type="protein sequence ID" value="MBC5769424.1"/>
    <property type="molecule type" value="Genomic_DNA"/>
</dbReference>
<accession>A0A923MHN5</accession>
<evidence type="ECO:0000313" key="1">
    <source>
        <dbReference type="EMBL" id="MBC5769424.1"/>
    </source>
</evidence>
<sequence length="124" mass="14207">MFLKKHSQPEWTPADRQRERLLLDYFAAETNLEEKAKVAIVRKGVIDLYPDGPDKDRAIKDFEAAQHSLLCAIGTVDGLRNDMRSYIAAHEKDFEATARWAVPSVNISSHTIIEKVYRDFFAAR</sequence>
<dbReference type="Proteomes" id="UP000620327">
    <property type="component" value="Unassembled WGS sequence"/>
</dbReference>
<name>A0A923MHN5_9FIRM</name>
<keyword evidence="2" id="KW-1185">Reference proteome</keyword>
<dbReference type="AlphaFoldDB" id="A0A923MHN5"/>
<gene>
    <name evidence="1" type="ORF">H8Z83_03680</name>
</gene>
<reference evidence="1" key="1">
    <citation type="submission" date="2020-08" db="EMBL/GenBank/DDBJ databases">
        <title>Genome public.</title>
        <authorList>
            <person name="Liu C."/>
            <person name="Sun Q."/>
        </authorList>
    </citation>
    <scope>NUCLEOTIDE SEQUENCE</scope>
    <source>
        <strain evidence="1">BX15</strain>
    </source>
</reference>